<dbReference type="HOGENOM" id="CLU_464123_0_0_1"/>
<organism evidence="3 4">
    <name type="scientific">Leersia perrieri</name>
    <dbReference type="NCBI Taxonomy" id="77586"/>
    <lineage>
        <taxon>Eukaryota</taxon>
        <taxon>Viridiplantae</taxon>
        <taxon>Streptophyta</taxon>
        <taxon>Embryophyta</taxon>
        <taxon>Tracheophyta</taxon>
        <taxon>Spermatophyta</taxon>
        <taxon>Magnoliopsida</taxon>
        <taxon>Liliopsida</taxon>
        <taxon>Poales</taxon>
        <taxon>Poaceae</taxon>
        <taxon>BOP clade</taxon>
        <taxon>Oryzoideae</taxon>
        <taxon>Oryzeae</taxon>
        <taxon>Oryzinae</taxon>
        <taxon>Leersia</taxon>
    </lineage>
</organism>
<proteinExistence type="predicted"/>
<accession>A0A0D9XSJ3</accession>
<evidence type="ECO:0000256" key="1">
    <source>
        <dbReference type="SAM" id="MobiDB-lite"/>
    </source>
</evidence>
<dbReference type="PANTHER" id="PTHR46444:SF14">
    <property type="entry name" value="EXPRESSED PROTEIN"/>
    <property type="match status" value="1"/>
</dbReference>
<reference evidence="4" key="2">
    <citation type="submission" date="2013-12" db="EMBL/GenBank/DDBJ databases">
        <authorList>
            <person name="Yu Y."/>
            <person name="Lee S."/>
            <person name="de Baynast K."/>
            <person name="Wissotski M."/>
            <person name="Liu L."/>
            <person name="Talag J."/>
            <person name="Goicoechea J."/>
            <person name="Angelova A."/>
            <person name="Jetty R."/>
            <person name="Kudrna D."/>
            <person name="Golser W."/>
            <person name="Rivera L."/>
            <person name="Zhang J."/>
            <person name="Wing R."/>
        </authorList>
    </citation>
    <scope>NUCLEOTIDE SEQUENCE</scope>
</reference>
<dbReference type="PANTHER" id="PTHR46444">
    <property type="entry name" value="DCD (DEVELOPMENT AND CELL DEATH) DOMAIN PROTEIN-RELATED"/>
    <property type="match status" value="1"/>
</dbReference>
<protein>
    <recommendedName>
        <fullName evidence="2">DCD domain-containing protein</fullName>
    </recommendedName>
</protein>
<evidence type="ECO:0000259" key="2">
    <source>
        <dbReference type="PROSITE" id="PS51222"/>
    </source>
</evidence>
<dbReference type="InterPro" id="IPR013989">
    <property type="entry name" value="Dev_and_cell_death_domain"/>
</dbReference>
<dbReference type="EnsemblPlants" id="LPERR11G12040.1">
    <property type="protein sequence ID" value="LPERR11G12040.1"/>
    <property type="gene ID" value="LPERR11G12040"/>
</dbReference>
<dbReference type="PROSITE" id="PS51222">
    <property type="entry name" value="DCD"/>
    <property type="match status" value="2"/>
</dbReference>
<dbReference type="Pfam" id="PF10539">
    <property type="entry name" value="Dev_Cell_Death"/>
    <property type="match status" value="2"/>
</dbReference>
<dbReference type="Gramene" id="LPERR11G12040.1">
    <property type="protein sequence ID" value="LPERR11G12040.1"/>
    <property type="gene ID" value="LPERR11G12040"/>
</dbReference>
<name>A0A0D9XSJ3_9ORYZ</name>
<keyword evidence="4" id="KW-1185">Reference proteome</keyword>
<feature type="region of interest" description="Disordered" evidence="1">
    <location>
        <begin position="1"/>
        <end position="28"/>
    </location>
</feature>
<dbReference type="eggNOG" id="ENOG502RZQX">
    <property type="taxonomic scope" value="Eukaryota"/>
</dbReference>
<dbReference type="AlphaFoldDB" id="A0A0D9XSJ3"/>
<dbReference type="STRING" id="77586.A0A0D9XSJ3"/>
<feature type="domain" description="DCD" evidence="2">
    <location>
        <begin position="224"/>
        <end position="350"/>
    </location>
</feature>
<sequence length="588" mass="63978">MAGQPSPPRKRPRDPPADDGGGGGMSSPPPAGYIFMCSGATKPECYARRVMGVPRGRLAAVSRIRRGAALFLYDFGSKHLHGPYRADSDGGLDLVPAAFQGRFPAQVKFTIDGDFMPIPESSLKSAIKENYTNGKFSPELSLTQVEKLRTLFHPIIVQPEPGLAHNFDDKHPAPPADLPPPISHPTQLADYCSMSPTAPSLACNRPDPLVEDDENGCPSGSSKSSPAGYIFMCSGVTKVECYRHRVMGLPLGSLEAVSRIRRGTTLFLYDFDAKHLYGPYCADSNGGLTLVPDAFHGRYPAQVKFTVEGDFMPIPESSLRIAIKENYSNGRFNPELTLTQVKKLRTLFRPIIVMTESSLYHNDDRHPAHPAVYLPPASHPTEPAAYVHHQTSYIPPTALPVPPESYAHPYAQMPPPNEFTTPYYMSTSEYPYKAEHTTYSSLASNYQYAQAPQSHYPYSHQSVSSHVSAPGYYTAPYYATHQIGTHPVDQGSYRLESGRTTYGSEHEVARISGATAAPDAAATNSELACNSGAATTNLQLVRNYGYVPSSMIGAAAHSSEGSQFQQATSYITHAPGTYTYGGSSTIYY</sequence>
<dbReference type="Proteomes" id="UP000032180">
    <property type="component" value="Chromosome 11"/>
</dbReference>
<evidence type="ECO:0000313" key="3">
    <source>
        <dbReference type="EnsemblPlants" id="LPERR11G12040.1"/>
    </source>
</evidence>
<reference evidence="3 4" key="1">
    <citation type="submission" date="2012-08" db="EMBL/GenBank/DDBJ databases">
        <title>Oryza genome evolution.</title>
        <authorList>
            <person name="Wing R.A."/>
        </authorList>
    </citation>
    <scope>NUCLEOTIDE SEQUENCE</scope>
</reference>
<feature type="domain" description="DCD" evidence="2">
    <location>
        <begin position="28"/>
        <end position="154"/>
    </location>
</feature>
<evidence type="ECO:0000313" key="4">
    <source>
        <dbReference type="Proteomes" id="UP000032180"/>
    </source>
</evidence>
<reference evidence="3" key="3">
    <citation type="submission" date="2015-04" db="UniProtKB">
        <authorList>
            <consortium name="EnsemblPlants"/>
        </authorList>
    </citation>
    <scope>IDENTIFICATION</scope>
</reference>
<dbReference type="SMART" id="SM00767">
    <property type="entry name" value="DCD"/>
    <property type="match status" value="2"/>
</dbReference>